<evidence type="ECO:0000256" key="4">
    <source>
        <dbReference type="ARBA" id="ARBA00022771"/>
    </source>
</evidence>
<dbReference type="PROSITE" id="PS50089">
    <property type="entry name" value="ZF_RING_2"/>
    <property type="match status" value="1"/>
</dbReference>
<keyword evidence="4 9" id="KW-0863">Zinc-finger</keyword>
<feature type="compositionally biased region" description="Basic and acidic residues" evidence="10">
    <location>
        <begin position="585"/>
        <end position="597"/>
    </location>
</feature>
<dbReference type="InterPro" id="IPR018957">
    <property type="entry name" value="Znf_C3HC4_RING-type"/>
</dbReference>
<dbReference type="InterPro" id="IPR038718">
    <property type="entry name" value="SNF2-like_sf"/>
</dbReference>
<dbReference type="InterPro" id="IPR001841">
    <property type="entry name" value="Znf_RING"/>
</dbReference>
<feature type="compositionally biased region" description="Basic and acidic residues" evidence="10">
    <location>
        <begin position="23"/>
        <end position="43"/>
    </location>
</feature>
<dbReference type="Pfam" id="PF00271">
    <property type="entry name" value="Helicase_C"/>
    <property type="match status" value="1"/>
</dbReference>
<keyword evidence="6" id="KW-0347">Helicase</keyword>
<feature type="region of interest" description="Disordered" evidence="10">
    <location>
        <begin position="583"/>
        <end position="607"/>
    </location>
</feature>
<keyword evidence="8" id="KW-0067">ATP-binding</keyword>
<dbReference type="InterPro" id="IPR013083">
    <property type="entry name" value="Znf_RING/FYVE/PHD"/>
</dbReference>
<keyword evidence="2" id="KW-0479">Metal-binding</keyword>
<dbReference type="SUPFAM" id="SSF57850">
    <property type="entry name" value="RING/U-box"/>
    <property type="match status" value="1"/>
</dbReference>
<feature type="domain" description="Helicase ATP-binding" evidence="12">
    <location>
        <begin position="170"/>
        <end position="345"/>
    </location>
</feature>
<comment type="similarity">
    <text evidence="1">Belongs to the SNF2/RAD54 helicase family.</text>
</comment>
<dbReference type="GO" id="GO:0005524">
    <property type="term" value="F:ATP binding"/>
    <property type="evidence" value="ECO:0007669"/>
    <property type="project" value="UniProtKB-KW"/>
</dbReference>
<evidence type="ECO:0000256" key="6">
    <source>
        <dbReference type="ARBA" id="ARBA00022806"/>
    </source>
</evidence>
<evidence type="ECO:0000259" key="12">
    <source>
        <dbReference type="PROSITE" id="PS51192"/>
    </source>
</evidence>
<feature type="region of interest" description="Disordered" evidence="10">
    <location>
        <begin position="1"/>
        <end position="52"/>
    </location>
</feature>
<dbReference type="PROSITE" id="PS51194">
    <property type="entry name" value="HELICASE_CTER"/>
    <property type="match status" value="1"/>
</dbReference>
<evidence type="ECO:0000313" key="14">
    <source>
        <dbReference type="EMBL" id="RKP19317.1"/>
    </source>
</evidence>
<feature type="domain" description="RING-type" evidence="11">
    <location>
        <begin position="510"/>
        <end position="561"/>
    </location>
</feature>
<dbReference type="GO" id="GO:0005634">
    <property type="term" value="C:nucleus"/>
    <property type="evidence" value="ECO:0007669"/>
    <property type="project" value="TreeGrafter"/>
</dbReference>
<evidence type="ECO:0000256" key="3">
    <source>
        <dbReference type="ARBA" id="ARBA00022741"/>
    </source>
</evidence>
<dbReference type="InterPro" id="IPR001650">
    <property type="entry name" value="Helicase_C-like"/>
</dbReference>
<dbReference type="Pfam" id="PF00176">
    <property type="entry name" value="SNF2-rel_dom"/>
    <property type="match status" value="2"/>
</dbReference>
<dbReference type="CDD" id="cd18008">
    <property type="entry name" value="DEXDc_SHPRH-like"/>
    <property type="match status" value="1"/>
</dbReference>
<dbReference type="AlphaFoldDB" id="A0A4P9YIC1"/>
<evidence type="ECO:0000256" key="9">
    <source>
        <dbReference type="PROSITE-ProRule" id="PRU00175"/>
    </source>
</evidence>
<evidence type="ECO:0000259" key="13">
    <source>
        <dbReference type="PROSITE" id="PS51194"/>
    </source>
</evidence>
<dbReference type="GO" id="GO:0016787">
    <property type="term" value="F:hydrolase activity"/>
    <property type="evidence" value="ECO:0007669"/>
    <property type="project" value="UniProtKB-KW"/>
</dbReference>
<dbReference type="SMART" id="SM00487">
    <property type="entry name" value="DEXDc"/>
    <property type="match status" value="1"/>
</dbReference>
<dbReference type="Gene3D" id="3.40.50.300">
    <property type="entry name" value="P-loop containing nucleotide triphosphate hydrolases"/>
    <property type="match status" value="1"/>
</dbReference>
<dbReference type="Proteomes" id="UP000281549">
    <property type="component" value="Unassembled WGS sequence"/>
</dbReference>
<dbReference type="SMART" id="SM00490">
    <property type="entry name" value="HELICc"/>
    <property type="match status" value="1"/>
</dbReference>
<keyword evidence="3" id="KW-0547">Nucleotide-binding</keyword>
<dbReference type="InterPro" id="IPR014001">
    <property type="entry name" value="Helicase_ATP-bd"/>
</dbReference>
<dbReference type="PANTHER" id="PTHR45626:SF12">
    <property type="entry name" value="DNA REPAIR PROTEIN RAD16"/>
    <property type="match status" value="1"/>
</dbReference>
<dbReference type="EMBL" id="ML005247">
    <property type="protein sequence ID" value="RKP19317.1"/>
    <property type="molecule type" value="Genomic_DNA"/>
</dbReference>
<dbReference type="Gene3D" id="3.40.50.10810">
    <property type="entry name" value="Tandem AAA-ATPase domain"/>
    <property type="match status" value="1"/>
</dbReference>
<evidence type="ECO:0000313" key="15">
    <source>
        <dbReference type="Proteomes" id="UP000281549"/>
    </source>
</evidence>
<feature type="domain" description="Helicase C-terminal" evidence="13">
    <location>
        <begin position="644"/>
        <end position="800"/>
    </location>
</feature>
<name>A0A4P9YIC1_ROZAC</name>
<evidence type="ECO:0000256" key="8">
    <source>
        <dbReference type="ARBA" id="ARBA00022840"/>
    </source>
</evidence>
<dbReference type="InterPro" id="IPR017907">
    <property type="entry name" value="Znf_RING_CS"/>
</dbReference>
<organism evidence="14 15">
    <name type="scientific">Rozella allomycis (strain CSF55)</name>
    <dbReference type="NCBI Taxonomy" id="988480"/>
    <lineage>
        <taxon>Eukaryota</taxon>
        <taxon>Fungi</taxon>
        <taxon>Fungi incertae sedis</taxon>
        <taxon>Cryptomycota</taxon>
        <taxon>Cryptomycota incertae sedis</taxon>
        <taxon>Rozella</taxon>
    </lineage>
</organism>
<dbReference type="GO" id="GO:0006289">
    <property type="term" value="P:nucleotide-excision repair"/>
    <property type="evidence" value="ECO:0007669"/>
    <property type="project" value="TreeGrafter"/>
</dbReference>
<evidence type="ECO:0000256" key="5">
    <source>
        <dbReference type="ARBA" id="ARBA00022801"/>
    </source>
</evidence>
<protein>
    <submittedName>
        <fullName evidence="14">Uncharacterized protein</fullName>
    </submittedName>
</protein>
<dbReference type="InterPro" id="IPR000330">
    <property type="entry name" value="SNF2_N"/>
</dbReference>
<sequence>MVTTRSQKGQKRKVPIVSDSDFEERSYKNDHKSESESEFHAESETELELEVEVEKDEEEFRITLVEADEETEVPNDAQEASNEIEENIPVVQPKKRKPKKKKEKDLVEIPDDGNLYPHKDLLIQHPDLKDLWIKLSEKDKLRSVEEAMQPEMLNTRLLPFQREGLSWLLKQEDSEFNCGILADEMGMGKTLQTIALIVSDLKKRPTLIICPTVALLQWKAEFIKHAKPDIVKICIFYGQDRPTSADDLLEYDVILTTYAVVESSYRKQKYGFTRKKQKVFADSPLHKMNFYRVVLDEAHAIKDRTSSTAYAVFALTCDKKICLSGTPLQNRIGDFYSLMRFFKIFPFSYYFCKKCPCTCANWNFSNHKTCDHCGHNVMSHFCWWNKEILKPIQKFGNAGEGGVAYEKLRLLLRQIMLRRTKLEREADLNLPPKMILTRKDLFNEEEEDFYESLFSDTRTKFMAYVQQGTVLNNYAHIFELLTKMRQAINHPYLVLHHQKMIQGTPLSLVCSLCQEPAEDAISSKCKHIFCRQCVSQYISTVSIHPAQQISDTHAGVKCPQCYKTLTIDLDQTSVDPDEFFKPNTQKKEEINNDHNEQDQNENLNDNQNDLASNDNSWVLRAPSNKSGASIIHRIDLSNWRSSTKIEALIEELTKLRRKDCTIKSIVFSQYVHFLDLIHWRLHRAGFQCVKLDGRMSPSQRDAVINGFMTHPDITVFLVSLKAGGVALNLTAASHVFMMDQWWNPATHQQAMDRIHRLGQHRTVHVTNIIIENSLESRILQLQEKKQALFESTVGQDASALDRLTEEDLQFLFVL</sequence>
<dbReference type="Pfam" id="PF00097">
    <property type="entry name" value="zf-C3HC4"/>
    <property type="match status" value="1"/>
</dbReference>
<feature type="region of interest" description="Disordered" evidence="10">
    <location>
        <begin position="67"/>
        <end position="87"/>
    </location>
</feature>
<dbReference type="InterPro" id="IPR050628">
    <property type="entry name" value="SNF2_RAD54_helicase_TF"/>
</dbReference>
<evidence type="ECO:0000259" key="11">
    <source>
        <dbReference type="PROSITE" id="PS50089"/>
    </source>
</evidence>
<gene>
    <name evidence="14" type="ORF">ROZALSC1DRAFT_29073</name>
</gene>
<dbReference type="GO" id="GO:0008094">
    <property type="term" value="F:ATP-dependent activity, acting on DNA"/>
    <property type="evidence" value="ECO:0007669"/>
    <property type="project" value="TreeGrafter"/>
</dbReference>
<accession>A0A4P9YIC1</accession>
<keyword evidence="5" id="KW-0378">Hydrolase</keyword>
<dbReference type="PANTHER" id="PTHR45626">
    <property type="entry name" value="TRANSCRIPTION TERMINATION FACTOR 2-RELATED"/>
    <property type="match status" value="1"/>
</dbReference>
<dbReference type="PROSITE" id="PS00518">
    <property type="entry name" value="ZF_RING_1"/>
    <property type="match status" value="1"/>
</dbReference>
<evidence type="ECO:0000256" key="7">
    <source>
        <dbReference type="ARBA" id="ARBA00022833"/>
    </source>
</evidence>
<evidence type="ECO:0000256" key="1">
    <source>
        <dbReference type="ARBA" id="ARBA00007025"/>
    </source>
</evidence>
<dbReference type="PROSITE" id="PS51192">
    <property type="entry name" value="HELICASE_ATP_BIND_1"/>
    <property type="match status" value="1"/>
</dbReference>
<keyword evidence="7" id="KW-0862">Zinc</keyword>
<dbReference type="SMART" id="SM00184">
    <property type="entry name" value="RING"/>
    <property type="match status" value="1"/>
</dbReference>
<evidence type="ECO:0000256" key="10">
    <source>
        <dbReference type="SAM" id="MobiDB-lite"/>
    </source>
</evidence>
<proteinExistence type="inferred from homology"/>
<dbReference type="GO" id="GO:0004386">
    <property type="term" value="F:helicase activity"/>
    <property type="evidence" value="ECO:0007669"/>
    <property type="project" value="UniProtKB-KW"/>
</dbReference>
<reference evidence="15" key="1">
    <citation type="journal article" date="2018" name="Nat. Microbiol.">
        <title>Leveraging single-cell genomics to expand the fungal tree of life.</title>
        <authorList>
            <person name="Ahrendt S.R."/>
            <person name="Quandt C.A."/>
            <person name="Ciobanu D."/>
            <person name="Clum A."/>
            <person name="Salamov A."/>
            <person name="Andreopoulos B."/>
            <person name="Cheng J.F."/>
            <person name="Woyke T."/>
            <person name="Pelin A."/>
            <person name="Henrissat B."/>
            <person name="Reynolds N.K."/>
            <person name="Benny G.L."/>
            <person name="Smith M.E."/>
            <person name="James T.Y."/>
            <person name="Grigoriev I.V."/>
        </authorList>
    </citation>
    <scope>NUCLEOTIDE SEQUENCE [LARGE SCALE GENOMIC DNA]</scope>
    <source>
        <strain evidence="15">CSF55</strain>
    </source>
</reference>
<dbReference type="GO" id="GO:0008270">
    <property type="term" value="F:zinc ion binding"/>
    <property type="evidence" value="ECO:0007669"/>
    <property type="project" value="UniProtKB-KW"/>
</dbReference>
<dbReference type="InterPro" id="IPR049730">
    <property type="entry name" value="SNF2/RAD54-like_C"/>
</dbReference>
<dbReference type="Gene3D" id="3.30.40.10">
    <property type="entry name" value="Zinc/RING finger domain, C3HC4 (zinc finger)"/>
    <property type="match status" value="1"/>
</dbReference>
<dbReference type="SUPFAM" id="SSF52540">
    <property type="entry name" value="P-loop containing nucleoside triphosphate hydrolases"/>
    <property type="match status" value="2"/>
</dbReference>
<dbReference type="CDD" id="cd18793">
    <property type="entry name" value="SF2_C_SNF"/>
    <property type="match status" value="1"/>
</dbReference>
<evidence type="ECO:0000256" key="2">
    <source>
        <dbReference type="ARBA" id="ARBA00022723"/>
    </source>
</evidence>
<dbReference type="InterPro" id="IPR027417">
    <property type="entry name" value="P-loop_NTPase"/>
</dbReference>